<dbReference type="SUPFAM" id="SSF51905">
    <property type="entry name" value="FAD/NAD(P)-binding domain"/>
    <property type="match status" value="2"/>
</dbReference>
<dbReference type="Pfam" id="PF07992">
    <property type="entry name" value="Pyr_redox_2"/>
    <property type="match status" value="1"/>
</dbReference>
<dbReference type="InterPro" id="IPR015904">
    <property type="entry name" value="Sulphide_quinone_reductase"/>
</dbReference>
<dbReference type="GO" id="GO:0070224">
    <property type="term" value="F:sulfide:quinone oxidoreductase activity"/>
    <property type="evidence" value="ECO:0007669"/>
    <property type="project" value="TreeGrafter"/>
</dbReference>
<dbReference type="Gene3D" id="3.50.50.60">
    <property type="entry name" value="FAD/NAD(P)-binding domain"/>
    <property type="match status" value="2"/>
</dbReference>
<evidence type="ECO:0000256" key="6">
    <source>
        <dbReference type="ARBA" id="ARBA00023002"/>
    </source>
</evidence>
<dbReference type="AlphaFoldDB" id="H5SHJ4"/>
<keyword evidence="5" id="KW-0809">Transit peptide</keyword>
<comment type="cofactor">
    <cofactor evidence="1">
        <name>FAD</name>
        <dbReference type="ChEBI" id="CHEBI:57692"/>
    </cofactor>
</comment>
<organism evidence="8">
    <name type="scientific">uncultured Bacteroidota bacterium</name>
    <dbReference type="NCBI Taxonomy" id="152509"/>
    <lineage>
        <taxon>Bacteria</taxon>
        <taxon>Pseudomonadati</taxon>
        <taxon>Bacteroidota</taxon>
        <taxon>environmental samples</taxon>
    </lineage>
</organism>
<name>H5SHJ4_9BACT</name>
<feature type="domain" description="FAD/NAD(P)-binding" evidence="7">
    <location>
        <begin position="6"/>
        <end position="134"/>
    </location>
</feature>
<gene>
    <name evidence="8" type="ORF">HGMM_F29C06C11</name>
</gene>
<evidence type="ECO:0000256" key="3">
    <source>
        <dbReference type="ARBA" id="ARBA00022719"/>
    </source>
</evidence>
<accession>H5SHJ4</accession>
<dbReference type="InterPro" id="IPR023753">
    <property type="entry name" value="FAD/NAD-binding_dom"/>
</dbReference>
<dbReference type="InterPro" id="IPR036188">
    <property type="entry name" value="FAD/NAD-bd_sf"/>
</dbReference>
<evidence type="ECO:0000256" key="5">
    <source>
        <dbReference type="ARBA" id="ARBA00022946"/>
    </source>
</evidence>
<dbReference type="GO" id="GO:0048038">
    <property type="term" value="F:quinone binding"/>
    <property type="evidence" value="ECO:0007669"/>
    <property type="project" value="UniProtKB-KW"/>
</dbReference>
<dbReference type="EMBL" id="AP011722">
    <property type="protein sequence ID" value="BAL55630.1"/>
    <property type="molecule type" value="Genomic_DNA"/>
</dbReference>
<evidence type="ECO:0000259" key="7">
    <source>
        <dbReference type="Pfam" id="PF07992"/>
    </source>
</evidence>
<keyword evidence="4" id="KW-0274">FAD</keyword>
<protein>
    <submittedName>
        <fullName evidence="8">FAD-dependent pyridine nucleotide-disulphide oxidoreductase</fullName>
    </submittedName>
</protein>
<sequence length="408" mass="45687">MARTHYQVLIIGGGNAGLSVAAHLLRRNSSLEIGIIEPSDYHYYQPAWTLVGGGAYDINKTVQPEAKYIPKGADWIKDFAEEILPDSNTVATRSGKRYTYDYLVVCPGIQLDWHKIEGAEQWLGKRGITSNYTFKTAPYTYECIASFTGKGKALFTAPNTPIKCGGAPQKIMYLAADNFRRRGLLGSDTVHFYSGGGVIFGVQKYAEALKKVCERYHIGLHFLHNCVAVDGERKVAYFEAKKGDTTERIAVEFEMIHLTPPQSAPDFIKRSPLAVPNDPLGWMEVDKHTLQHPRYPNVFGIGDVTNTPNAKTGAAIRKQNPVLVENLLYCIEHKTTTLPAPKQYNGYGSCPLVTGYGKLILAEFDYNNTPQESFPFDQSKERFSMWLLKKEILPRLYWHAILKGKLQG</sequence>
<evidence type="ECO:0000256" key="4">
    <source>
        <dbReference type="ARBA" id="ARBA00022827"/>
    </source>
</evidence>
<evidence type="ECO:0000256" key="1">
    <source>
        <dbReference type="ARBA" id="ARBA00001974"/>
    </source>
</evidence>
<dbReference type="GO" id="GO:0071949">
    <property type="term" value="F:FAD binding"/>
    <property type="evidence" value="ECO:0007669"/>
    <property type="project" value="TreeGrafter"/>
</dbReference>
<reference evidence="8" key="1">
    <citation type="journal article" date="2005" name="Environ. Microbiol.">
        <title>Genetic and functional properties of uncultivated thermophilic crenarchaeotes from a subsurface gold mine as revealed by analysis of genome fragments.</title>
        <authorList>
            <person name="Nunoura T."/>
            <person name="Hirayama H."/>
            <person name="Takami H."/>
            <person name="Oida H."/>
            <person name="Nishi S."/>
            <person name="Shimamura S."/>
            <person name="Suzuki Y."/>
            <person name="Inagaki F."/>
            <person name="Takai K."/>
            <person name="Nealson K.H."/>
            <person name="Horikoshi K."/>
        </authorList>
    </citation>
    <scope>NUCLEOTIDE SEQUENCE</scope>
</reference>
<keyword evidence="3" id="KW-0874">Quinone</keyword>
<reference evidence="8" key="2">
    <citation type="journal article" date="2012" name="PLoS ONE">
        <title>A Deeply Branching Thermophilic Bacterium with an Ancient Acetyl-CoA Pathway Dominates a Subsurface Ecosystem.</title>
        <authorList>
            <person name="Takami H."/>
            <person name="Noguchi H."/>
            <person name="Takaki Y."/>
            <person name="Uchiyama I."/>
            <person name="Toyoda A."/>
            <person name="Nishi S."/>
            <person name="Chee G.-J."/>
            <person name="Arai W."/>
            <person name="Nunoura T."/>
            <person name="Itoh T."/>
            <person name="Hattori M."/>
            <person name="Takai K."/>
        </authorList>
    </citation>
    <scope>NUCLEOTIDE SEQUENCE</scope>
</reference>
<dbReference type="PANTHER" id="PTHR10632">
    <property type="entry name" value="SULFIDE:QUINONE OXIDOREDUCTASE"/>
    <property type="match status" value="1"/>
</dbReference>
<keyword evidence="2" id="KW-0285">Flavoprotein</keyword>
<proteinExistence type="predicted"/>
<dbReference type="GO" id="GO:0070221">
    <property type="term" value="P:sulfide oxidation, using sulfide:quinone oxidoreductase"/>
    <property type="evidence" value="ECO:0007669"/>
    <property type="project" value="TreeGrafter"/>
</dbReference>
<dbReference type="PANTHER" id="PTHR10632:SF2">
    <property type="entry name" value="SULFIDE:QUINONE OXIDOREDUCTASE, MITOCHONDRIAL"/>
    <property type="match status" value="1"/>
</dbReference>
<dbReference type="FunFam" id="3.50.50.60:FF:000034">
    <property type="entry name" value="sulfide:quinone oxidoreductase, mitochondrial"/>
    <property type="match status" value="1"/>
</dbReference>
<evidence type="ECO:0000256" key="2">
    <source>
        <dbReference type="ARBA" id="ARBA00022630"/>
    </source>
</evidence>
<keyword evidence="6" id="KW-0560">Oxidoreductase</keyword>
<evidence type="ECO:0000313" key="8">
    <source>
        <dbReference type="EMBL" id="BAL55630.1"/>
    </source>
</evidence>